<dbReference type="PANTHER" id="PTHR43248:SF2">
    <property type="entry name" value="PROLYL AMINOPEPTIDASE"/>
    <property type="match status" value="1"/>
</dbReference>
<protein>
    <submittedName>
        <fullName evidence="4">Aminopeptidase</fullName>
    </submittedName>
</protein>
<dbReference type="InterPro" id="IPR000073">
    <property type="entry name" value="AB_hydrolase_1"/>
</dbReference>
<keyword evidence="2" id="KW-0378">Hydrolase</keyword>
<evidence type="ECO:0000256" key="2">
    <source>
        <dbReference type="ARBA" id="ARBA00022801"/>
    </source>
</evidence>
<keyword evidence="5" id="KW-1185">Reference proteome</keyword>
<dbReference type="AlphaFoldDB" id="A0A919UE93"/>
<dbReference type="EMBL" id="BONQ01000172">
    <property type="protein sequence ID" value="GIG52209.1"/>
    <property type="molecule type" value="Genomic_DNA"/>
</dbReference>
<dbReference type="PRINTS" id="PR00793">
    <property type="entry name" value="PROAMNOPTASE"/>
</dbReference>
<dbReference type="Gene3D" id="3.40.50.1820">
    <property type="entry name" value="alpha/beta hydrolase"/>
    <property type="match status" value="1"/>
</dbReference>
<organism evidence="4 5">
    <name type="scientific">Dactylosporangium siamense</name>
    <dbReference type="NCBI Taxonomy" id="685454"/>
    <lineage>
        <taxon>Bacteria</taxon>
        <taxon>Bacillati</taxon>
        <taxon>Actinomycetota</taxon>
        <taxon>Actinomycetes</taxon>
        <taxon>Micromonosporales</taxon>
        <taxon>Micromonosporaceae</taxon>
        <taxon>Dactylosporangium</taxon>
    </lineage>
</organism>
<proteinExistence type="inferred from homology"/>
<dbReference type="InterPro" id="IPR002410">
    <property type="entry name" value="Peptidase_S33"/>
</dbReference>
<evidence type="ECO:0000313" key="4">
    <source>
        <dbReference type="EMBL" id="GIG52209.1"/>
    </source>
</evidence>
<reference evidence="4" key="1">
    <citation type="submission" date="2021-01" db="EMBL/GenBank/DDBJ databases">
        <title>Whole genome shotgun sequence of Dactylosporangium siamense NBRC 106093.</title>
        <authorList>
            <person name="Komaki H."/>
            <person name="Tamura T."/>
        </authorList>
    </citation>
    <scope>NUCLEOTIDE SEQUENCE</scope>
    <source>
        <strain evidence="4">NBRC 106093</strain>
    </source>
</reference>
<evidence type="ECO:0000313" key="5">
    <source>
        <dbReference type="Proteomes" id="UP000660611"/>
    </source>
</evidence>
<accession>A0A919UE93</accession>
<dbReference type="SUPFAM" id="SSF53474">
    <property type="entry name" value="alpha/beta-Hydrolases"/>
    <property type="match status" value="1"/>
</dbReference>
<gene>
    <name evidence="4" type="ORF">Dsi01nite_102500</name>
</gene>
<dbReference type="GO" id="GO:0006508">
    <property type="term" value="P:proteolysis"/>
    <property type="evidence" value="ECO:0007669"/>
    <property type="project" value="InterPro"/>
</dbReference>
<sequence>MLLTDHVITVPLDHDHTDGPTIEVYAREIAAADGRDRPYLVYLQGGPGFEAPRPSTLPSSPSWLERALRDFRVIMLDQRGTGRSTPYGDPGPDAVADAQRLVHFRADAIVRDAECLREHLGARRWSVLGQSFGGFTALHYLSVAPDSLREVLFTGGLPPVGRPVDEVYSATFDAMRVLDRRYHRTYPRDAARLRELLDRCDAGDIRTPGGEPISRRLMRTIGHHLGAHGGAENIHHVLELDFSSPAFRHDVTALLPFDARNPLYSVLHESSYADGGATRWSSERVQPDDFTGDSALLTAEHLFPWHFQDTPGLRPYRDVAAVLADHPWPRLYDADVLARVDVPCAAVIYADDPFVIRRFSEETADLLPGMRRWLTDEYLHNGLRADGSRVLDRLMTLVRA</sequence>
<comment type="caution">
    <text evidence="4">The sequence shown here is derived from an EMBL/GenBank/DDBJ whole genome shotgun (WGS) entry which is preliminary data.</text>
</comment>
<dbReference type="GO" id="GO:0004177">
    <property type="term" value="F:aminopeptidase activity"/>
    <property type="evidence" value="ECO:0007669"/>
    <property type="project" value="UniProtKB-KW"/>
</dbReference>
<feature type="domain" description="AB hydrolase-1" evidence="3">
    <location>
        <begin position="40"/>
        <end position="180"/>
    </location>
</feature>
<dbReference type="PANTHER" id="PTHR43248">
    <property type="entry name" value="2-SUCCINYL-6-HYDROXY-2,4-CYCLOHEXADIENE-1-CARBOXYLATE SYNTHASE"/>
    <property type="match status" value="1"/>
</dbReference>
<dbReference type="InterPro" id="IPR029058">
    <property type="entry name" value="AB_hydrolase_fold"/>
</dbReference>
<dbReference type="Pfam" id="PF00561">
    <property type="entry name" value="Abhydrolase_1"/>
    <property type="match status" value="1"/>
</dbReference>
<name>A0A919UE93_9ACTN</name>
<evidence type="ECO:0000256" key="1">
    <source>
        <dbReference type="ARBA" id="ARBA00010088"/>
    </source>
</evidence>
<keyword evidence="4" id="KW-0031">Aminopeptidase</keyword>
<comment type="similarity">
    <text evidence="1">Belongs to the peptidase S33 family.</text>
</comment>
<evidence type="ECO:0000259" key="3">
    <source>
        <dbReference type="Pfam" id="PF00561"/>
    </source>
</evidence>
<dbReference type="InterPro" id="IPR051601">
    <property type="entry name" value="Serine_prot/Carboxylest_S33"/>
</dbReference>
<dbReference type="Proteomes" id="UP000660611">
    <property type="component" value="Unassembled WGS sequence"/>
</dbReference>
<dbReference type="RefSeq" id="WP_239137026.1">
    <property type="nucleotide sequence ID" value="NZ_BAAAVW010000038.1"/>
</dbReference>
<keyword evidence="4" id="KW-0645">Protease</keyword>